<reference evidence="2 3" key="1">
    <citation type="submission" date="2019-02" db="EMBL/GenBank/DDBJ databases">
        <title>Deep-cultivation of Planctomycetes and their phenomic and genomic characterization uncovers novel biology.</title>
        <authorList>
            <person name="Wiegand S."/>
            <person name="Jogler M."/>
            <person name="Boedeker C."/>
            <person name="Pinto D."/>
            <person name="Vollmers J."/>
            <person name="Rivas-Marin E."/>
            <person name="Kohn T."/>
            <person name="Peeters S.H."/>
            <person name="Heuer A."/>
            <person name="Rast P."/>
            <person name="Oberbeckmann S."/>
            <person name="Bunk B."/>
            <person name="Jeske O."/>
            <person name="Meyerdierks A."/>
            <person name="Storesund J.E."/>
            <person name="Kallscheuer N."/>
            <person name="Luecker S."/>
            <person name="Lage O.M."/>
            <person name="Pohl T."/>
            <person name="Merkel B.J."/>
            <person name="Hornburger P."/>
            <person name="Mueller R.-W."/>
            <person name="Bruemmer F."/>
            <person name="Labrenz M."/>
            <person name="Spormann A.M."/>
            <person name="Op den Camp H."/>
            <person name="Overmann J."/>
            <person name="Amann R."/>
            <person name="Jetten M.S.M."/>
            <person name="Mascher T."/>
            <person name="Medema M.H."/>
            <person name="Devos D.P."/>
            <person name="Kaster A.-K."/>
            <person name="Ovreas L."/>
            <person name="Rohde M."/>
            <person name="Galperin M.Y."/>
            <person name="Jogler C."/>
        </authorList>
    </citation>
    <scope>NUCLEOTIDE SEQUENCE [LARGE SCALE GENOMIC DNA]</scope>
    <source>
        <strain evidence="2 3">Pan181</strain>
    </source>
</reference>
<keyword evidence="3" id="KW-1185">Reference proteome</keyword>
<dbReference type="EMBL" id="CP036278">
    <property type="protein sequence ID" value="QDU53933.1"/>
    <property type="molecule type" value="Genomic_DNA"/>
</dbReference>
<proteinExistence type="predicted"/>
<sequence length="63" mass="7427">MIHGYHVVLATYGFWLPNDPRGSWSNMVWNWELIRFGKPSRGQPARASQELSQDQREQRAAWL</sequence>
<protein>
    <submittedName>
        <fullName evidence="2">Uncharacterized protein</fullName>
    </submittedName>
</protein>
<feature type="region of interest" description="Disordered" evidence="1">
    <location>
        <begin position="39"/>
        <end position="63"/>
    </location>
</feature>
<dbReference type="AlphaFoldDB" id="A0A518AGR9"/>
<name>A0A518AGR9_9BACT</name>
<dbReference type="KEGG" id="amuc:Pan181_01120"/>
<evidence type="ECO:0000313" key="2">
    <source>
        <dbReference type="EMBL" id="QDU53933.1"/>
    </source>
</evidence>
<feature type="compositionally biased region" description="Basic and acidic residues" evidence="1">
    <location>
        <begin position="53"/>
        <end position="63"/>
    </location>
</feature>
<organism evidence="2 3">
    <name type="scientific">Aeoliella mucimassa</name>
    <dbReference type="NCBI Taxonomy" id="2527972"/>
    <lineage>
        <taxon>Bacteria</taxon>
        <taxon>Pseudomonadati</taxon>
        <taxon>Planctomycetota</taxon>
        <taxon>Planctomycetia</taxon>
        <taxon>Pirellulales</taxon>
        <taxon>Lacipirellulaceae</taxon>
        <taxon>Aeoliella</taxon>
    </lineage>
</organism>
<dbReference type="Proteomes" id="UP000315750">
    <property type="component" value="Chromosome"/>
</dbReference>
<evidence type="ECO:0000313" key="3">
    <source>
        <dbReference type="Proteomes" id="UP000315750"/>
    </source>
</evidence>
<evidence type="ECO:0000256" key="1">
    <source>
        <dbReference type="SAM" id="MobiDB-lite"/>
    </source>
</evidence>
<gene>
    <name evidence="2" type="ORF">Pan181_01120</name>
</gene>
<accession>A0A518AGR9</accession>